<dbReference type="InterPro" id="IPR029063">
    <property type="entry name" value="SAM-dependent_MTases_sf"/>
</dbReference>
<protein>
    <submittedName>
        <fullName evidence="4">Class I SAM-dependent methyltransferase</fullName>
    </submittedName>
</protein>
<keyword evidence="4" id="KW-0489">Methyltransferase</keyword>
<dbReference type="InterPro" id="IPR048976">
    <property type="entry name" value="WHD_PKMT"/>
</dbReference>
<evidence type="ECO:0000313" key="4">
    <source>
        <dbReference type="EMBL" id="MBO3273970.1"/>
    </source>
</evidence>
<feature type="domain" description="PKMT C-terminal winged helix" evidence="3">
    <location>
        <begin position="428"/>
        <end position="518"/>
    </location>
</feature>
<dbReference type="Pfam" id="PF13649">
    <property type="entry name" value="Methyltransf_25"/>
    <property type="match status" value="1"/>
</dbReference>
<name>A0ABS3TJZ1_9PSED</name>
<feature type="domain" description="Methyltransferase" evidence="2">
    <location>
        <begin position="49"/>
        <end position="146"/>
    </location>
</feature>
<evidence type="ECO:0000259" key="1">
    <source>
        <dbReference type="Pfam" id="PF10119"/>
    </source>
</evidence>
<dbReference type="RefSeq" id="WP_208311787.1">
    <property type="nucleotide sequence ID" value="NZ_JAELYA010000001.1"/>
</dbReference>
<dbReference type="InterPro" id="IPR041698">
    <property type="entry name" value="Methyltransf_25"/>
</dbReference>
<evidence type="ECO:0000313" key="5">
    <source>
        <dbReference type="Proteomes" id="UP000669060"/>
    </source>
</evidence>
<evidence type="ECO:0000259" key="2">
    <source>
        <dbReference type="Pfam" id="PF13649"/>
    </source>
</evidence>
<dbReference type="GO" id="GO:0032259">
    <property type="term" value="P:methylation"/>
    <property type="evidence" value="ECO:0007669"/>
    <property type="project" value="UniProtKB-KW"/>
</dbReference>
<dbReference type="SUPFAM" id="SSF53335">
    <property type="entry name" value="S-adenosyl-L-methionine-dependent methyltransferases"/>
    <property type="match status" value="1"/>
</dbReference>
<dbReference type="GO" id="GO:0008168">
    <property type="term" value="F:methyltransferase activity"/>
    <property type="evidence" value="ECO:0007669"/>
    <property type="project" value="UniProtKB-KW"/>
</dbReference>
<gene>
    <name evidence="4" type="ORF">JFY56_01870</name>
</gene>
<keyword evidence="5" id="KW-1185">Reference proteome</keyword>
<dbReference type="Pfam" id="PF10119">
    <property type="entry name" value="MethyTransf_Reg"/>
    <property type="match status" value="1"/>
</dbReference>
<proteinExistence type="predicted"/>
<dbReference type="InterPro" id="IPR050723">
    <property type="entry name" value="CFA/CMAS"/>
</dbReference>
<comment type="caution">
    <text evidence="4">The sequence shown here is derived from an EMBL/GenBank/DDBJ whole genome shotgun (WGS) entry which is preliminary data.</text>
</comment>
<dbReference type="InterPro" id="IPR018773">
    <property type="entry name" value="MeTrfase_reg_dom_prd"/>
</dbReference>
<sequence>MSDGIQKVEQYYDEVPYDSYMFPQTAPEHLAAIAYLFGLSAPAVATARVLELGCSSAGNLIPFAVRHPQARLVGIDLSPVQIDLGKRKLEQMGLGNVELIAGDLSTMGAELGEFDYIICHGVYSWVPEPVRDAILRISRDNLAPDGIAYISYNTYPGWKGRELVRDAMLLRANQSPEEKLGRARGMIDFLHQHVDAGSVLGRALQEYQQQAHSFSDYYLMHEYLEPFNAPCYFSDFVRLAEEQGLSYLADATPATMFLGNYAPAVQGPLLAECGGSQVLLEAYLDFLTNRTFRQSLLVRQERVGDIRYQLQSDGLRTLHLAAHLPCLSGEPRFDPSEQSFGDANGRSLVLKGREVKCAAVALTEAWPNTLGMEELLAAVSRQLGSLSARAEHHLTVLFEQLVISGMARIRLEPVVARVEPCEKPCIDPALVAYVRALPEGHTPHVFNAWHETVSLDVVASHLLPLLDGSRTRADLLKCLEEAEQKDQLGFLRNGERLTAPDDLRQAREEHLDRVLQLFGLATL</sequence>
<reference evidence="4 5" key="1">
    <citation type="submission" date="2020-12" db="EMBL/GenBank/DDBJ databases">
        <title>Pseudomonas schmalbachii sp. nov. isolated from millipede gut.</title>
        <authorList>
            <person name="Shelomi M."/>
        </authorList>
    </citation>
    <scope>NUCLEOTIDE SEQUENCE [LARGE SCALE GENOMIC DNA]</scope>
    <source>
        <strain evidence="4 5">Milli4</strain>
    </source>
</reference>
<dbReference type="Gene3D" id="3.40.50.150">
    <property type="entry name" value="Vaccinia Virus protein VP39"/>
    <property type="match status" value="1"/>
</dbReference>
<accession>A0ABS3TJZ1</accession>
<dbReference type="EMBL" id="JAELYA010000001">
    <property type="protein sequence ID" value="MBO3273970.1"/>
    <property type="molecule type" value="Genomic_DNA"/>
</dbReference>
<keyword evidence="4" id="KW-0808">Transferase</keyword>
<dbReference type="PANTHER" id="PTHR43667:SF2">
    <property type="entry name" value="FATTY ACID C-METHYL TRANSFERASE"/>
    <property type="match status" value="1"/>
</dbReference>
<evidence type="ECO:0000259" key="3">
    <source>
        <dbReference type="Pfam" id="PF21782"/>
    </source>
</evidence>
<dbReference type="Pfam" id="PF21782">
    <property type="entry name" value="WHD_PKMT"/>
    <property type="match status" value="1"/>
</dbReference>
<organism evidence="4 5">
    <name type="scientific">Pseudomonas schmalbachii</name>
    <dbReference type="NCBI Taxonomy" id="2816993"/>
    <lineage>
        <taxon>Bacteria</taxon>
        <taxon>Pseudomonadati</taxon>
        <taxon>Pseudomonadota</taxon>
        <taxon>Gammaproteobacteria</taxon>
        <taxon>Pseudomonadales</taxon>
        <taxon>Pseudomonadaceae</taxon>
        <taxon>Pseudomonas</taxon>
    </lineage>
</organism>
<dbReference type="PANTHER" id="PTHR43667">
    <property type="entry name" value="CYCLOPROPANE-FATTY-ACYL-PHOSPHOLIPID SYNTHASE"/>
    <property type="match status" value="1"/>
</dbReference>
<feature type="domain" description="Methyltransferase regulatory" evidence="1">
    <location>
        <begin position="216"/>
        <end position="299"/>
    </location>
</feature>
<dbReference type="Proteomes" id="UP000669060">
    <property type="component" value="Unassembled WGS sequence"/>
</dbReference>
<dbReference type="CDD" id="cd02440">
    <property type="entry name" value="AdoMet_MTases"/>
    <property type="match status" value="1"/>
</dbReference>